<comment type="caution">
    <text evidence="3">The sequence shown here is derived from an EMBL/GenBank/DDBJ whole genome shotgun (WGS) entry which is preliminary data.</text>
</comment>
<reference evidence="3" key="2">
    <citation type="submission" date="2021-04" db="EMBL/GenBank/DDBJ databases">
        <authorList>
            <person name="Gilroy R."/>
        </authorList>
    </citation>
    <scope>NUCLEOTIDE SEQUENCE</scope>
    <source>
        <strain evidence="3">Gambia2-208</strain>
    </source>
</reference>
<dbReference type="AlphaFoldDB" id="A0A9D2CLA6"/>
<dbReference type="InterPro" id="IPR000424">
    <property type="entry name" value="Primosome_PriB/ssb"/>
</dbReference>
<dbReference type="EMBL" id="DXCV01000061">
    <property type="protein sequence ID" value="HIY88853.1"/>
    <property type="molecule type" value="Genomic_DNA"/>
</dbReference>
<dbReference type="InterPro" id="IPR012340">
    <property type="entry name" value="NA-bd_OB-fold"/>
</dbReference>
<evidence type="ECO:0000313" key="3">
    <source>
        <dbReference type="EMBL" id="HIY88853.1"/>
    </source>
</evidence>
<gene>
    <name evidence="3" type="ORF">H9824_09140</name>
</gene>
<reference evidence="3" key="1">
    <citation type="journal article" date="2021" name="PeerJ">
        <title>Extensive microbial diversity within the chicken gut microbiome revealed by metagenomics and culture.</title>
        <authorList>
            <person name="Gilroy R."/>
            <person name="Ravi A."/>
            <person name="Getino M."/>
            <person name="Pursley I."/>
            <person name="Horton D.L."/>
            <person name="Alikhan N.F."/>
            <person name="Baker D."/>
            <person name="Gharbi K."/>
            <person name="Hall N."/>
            <person name="Watson M."/>
            <person name="Adriaenssens E.M."/>
            <person name="Foster-Nyarko E."/>
            <person name="Jarju S."/>
            <person name="Secka A."/>
            <person name="Antonio M."/>
            <person name="Oren A."/>
            <person name="Chaudhuri R.R."/>
            <person name="La Ragione R."/>
            <person name="Hildebrand F."/>
            <person name="Pallen M.J."/>
        </authorList>
    </citation>
    <scope>NUCLEOTIDE SEQUENCE</scope>
    <source>
        <strain evidence="3">Gambia2-208</strain>
    </source>
</reference>
<evidence type="ECO:0000256" key="2">
    <source>
        <dbReference type="PROSITE-ProRule" id="PRU00252"/>
    </source>
</evidence>
<keyword evidence="1 2" id="KW-0238">DNA-binding</keyword>
<protein>
    <submittedName>
        <fullName evidence="3">Uncharacterized protein</fullName>
    </submittedName>
</protein>
<dbReference type="Proteomes" id="UP000886851">
    <property type="component" value="Unassembled WGS sequence"/>
</dbReference>
<evidence type="ECO:0000256" key="1">
    <source>
        <dbReference type="ARBA" id="ARBA00023125"/>
    </source>
</evidence>
<accession>A0A9D2CLA6</accession>
<dbReference type="Gene3D" id="2.40.50.140">
    <property type="entry name" value="Nucleic acid-binding proteins"/>
    <property type="match status" value="1"/>
</dbReference>
<name>A0A9D2CLA6_9BACE</name>
<dbReference type="GO" id="GO:0003697">
    <property type="term" value="F:single-stranded DNA binding"/>
    <property type="evidence" value="ECO:0007669"/>
    <property type="project" value="InterPro"/>
</dbReference>
<dbReference type="PROSITE" id="PS50935">
    <property type="entry name" value="SSB"/>
    <property type="match status" value="1"/>
</dbReference>
<proteinExistence type="predicted"/>
<organism evidence="3 4">
    <name type="scientific">Candidatus Bacteroides pullicola</name>
    <dbReference type="NCBI Taxonomy" id="2838475"/>
    <lineage>
        <taxon>Bacteria</taxon>
        <taxon>Pseudomonadati</taxon>
        <taxon>Bacteroidota</taxon>
        <taxon>Bacteroidia</taxon>
        <taxon>Bacteroidales</taxon>
        <taxon>Bacteroidaceae</taxon>
        <taxon>Bacteroides</taxon>
    </lineage>
</organism>
<sequence>MIKCNVTVCGIVSREATMRTDKEGKPFVSFALNVVIPARNGINKTIEVSVAKDGSETDLAAYRPGTRLEVAGTLILKKREERMYFNLSASGVNFATAEDKDSIKGKMEFRGKIGKSVEERKDKNGKDYIQFSAFSTEKVGDGFTYIWVRFFCFGKEREAWLQPGAKTEVKGELELSAYNDSLNLSCRVDEMAEYVKPPYPANN</sequence>
<evidence type="ECO:0000313" key="4">
    <source>
        <dbReference type="Proteomes" id="UP000886851"/>
    </source>
</evidence>